<feature type="compositionally biased region" description="Basic and acidic residues" evidence="1">
    <location>
        <begin position="99"/>
        <end position="109"/>
    </location>
</feature>
<dbReference type="AlphaFoldDB" id="A0A5C4LDA0"/>
<proteinExistence type="predicted"/>
<dbReference type="Proteomes" id="UP000305267">
    <property type="component" value="Unassembled WGS sequence"/>
</dbReference>
<evidence type="ECO:0000256" key="1">
    <source>
        <dbReference type="SAM" id="MobiDB-lite"/>
    </source>
</evidence>
<keyword evidence="4" id="KW-1185">Reference proteome</keyword>
<evidence type="ECO:0000256" key="2">
    <source>
        <dbReference type="SAM" id="SignalP"/>
    </source>
</evidence>
<evidence type="ECO:0000313" key="3">
    <source>
        <dbReference type="EMBL" id="TNC11406.1"/>
    </source>
</evidence>
<evidence type="ECO:0000313" key="4">
    <source>
        <dbReference type="Proteomes" id="UP000305267"/>
    </source>
</evidence>
<feature type="compositionally biased region" description="Low complexity" evidence="1">
    <location>
        <begin position="49"/>
        <end position="70"/>
    </location>
</feature>
<comment type="caution">
    <text evidence="3">The sequence shown here is derived from an EMBL/GenBank/DDBJ whole genome shotgun (WGS) entry which is preliminary data.</text>
</comment>
<feature type="signal peptide" evidence="2">
    <location>
        <begin position="1"/>
        <end position="36"/>
    </location>
</feature>
<feature type="chain" id="PRO_5022916753" description="DUF4440 domain-containing protein" evidence="2">
    <location>
        <begin position="37"/>
        <end position="269"/>
    </location>
</feature>
<evidence type="ECO:0008006" key="5">
    <source>
        <dbReference type="Google" id="ProtNLM"/>
    </source>
</evidence>
<dbReference type="RefSeq" id="WP_139037467.1">
    <property type="nucleotide sequence ID" value="NZ_VDDA01000009.1"/>
</dbReference>
<name>A0A5C4LDA0_9HYPH</name>
<sequence length="269" mass="28594">MSRLFTSPLPLSRLRPHRARALLAGFGLVLSSAALAQGWVDPPVRGTGSPAPASGTAPPSEPAPAARAEAPAPPKAHAAPRRVAEEARRPARSGLHAATEARRAARIARAERPPLPVSIPARPPVAVSDGQMRDWAVASQRLTRDYLASISGSNGATLAAAPGFYGDQVVFHGRTMTVSRLMSEKRRFVQRWPERRYRPRPDSLRTACNAGLAVCRVQATVDFSAFSPDRGARSQGTVDLELTVSLAGARPVIIAETSRVVSRAAVASR</sequence>
<dbReference type="OrthoDB" id="1522627at2"/>
<accession>A0A5C4LDA0</accession>
<protein>
    <recommendedName>
        <fullName evidence="5">DUF4440 domain-containing protein</fullName>
    </recommendedName>
</protein>
<reference evidence="3 4" key="1">
    <citation type="submission" date="2019-06" db="EMBL/GenBank/DDBJ databases">
        <title>Genome of Methylobacterium sp. 17Sr1-39.</title>
        <authorList>
            <person name="Seo T."/>
        </authorList>
    </citation>
    <scope>NUCLEOTIDE SEQUENCE [LARGE SCALE GENOMIC DNA]</scope>
    <source>
        <strain evidence="3 4">17Sr1-39</strain>
    </source>
</reference>
<dbReference type="EMBL" id="VDDA01000009">
    <property type="protein sequence ID" value="TNC11406.1"/>
    <property type="molecule type" value="Genomic_DNA"/>
</dbReference>
<organism evidence="3 4">
    <name type="scientific">Methylobacterium terricola</name>
    <dbReference type="NCBI Taxonomy" id="2583531"/>
    <lineage>
        <taxon>Bacteria</taxon>
        <taxon>Pseudomonadati</taxon>
        <taxon>Pseudomonadota</taxon>
        <taxon>Alphaproteobacteria</taxon>
        <taxon>Hyphomicrobiales</taxon>
        <taxon>Methylobacteriaceae</taxon>
        <taxon>Methylobacterium</taxon>
    </lineage>
</organism>
<keyword evidence="2" id="KW-0732">Signal</keyword>
<gene>
    <name evidence="3" type="ORF">FF100_19995</name>
</gene>
<feature type="region of interest" description="Disordered" evidence="1">
    <location>
        <begin position="45"/>
        <end position="109"/>
    </location>
</feature>